<dbReference type="Gene3D" id="1.25.40.10">
    <property type="entry name" value="Tetratricopeptide repeat domain"/>
    <property type="match status" value="3"/>
</dbReference>
<protein>
    <recommendedName>
        <fullName evidence="6">Pentatricopeptide repeat-containing protein</fullName>
    </recommendedName>
</protein>
<organism evidence="4 5">
    <name type="scientific">Kalanchoe fedtschenkoi</name>
    <name type="common">Lavender scallops</name>
    <name type="synonym">South American air plant</name>
    <dbReference type="NCBI Taxonomy" id="63787"/>
    <lineage>
        <taxon>Eukaryota</taxon>
        <taxon>Viridiplantae</taxon>
        <taxon>Streptophyta</taxon>
        <taxon>Embryophyta</taxon>
        <taxon>Tracheophyta</taxon>
        <taxon>Spermatophyta</taxon>
        <taxon>Magnoliopsida</taxon>
        <taxon>eudicotyledons</taxon>
        <taxon>Gunneridae</taxon>
        <taxon>Pentapetalae</taxon>
        <taxon>Saxifragales</taxon>
        <taxon>Crassulaceae</taxon>
        <taxon>Kalanchoe</taxon>
    </lineage>
</organism>
<evidence type="ECO:0000256" key="2">
    <source>
        <dbReference type="ARBA" id="ARBA00022737"/>
    </source>
</evidence>
<dbReference type="Pfam" id="PF01535">
    <property type="entry name" value="PPR"/>
    <property type="match status" value="2"/>
</dbReference>
<reference evidence="4" key="1">
    <citation type="submission" date="2021-01" db="UniProtKB">
        <authorList>
            <consortium name="EnsemblPlants"/>
        </authorList>
    </citation>
    <scope>IDENTIFICATION</scope>
</reference>
<dbReference type="InterPro" id="IPR046848">
    <property type="entry name" value="E_motif"/>
</dbReference>
<keyword evidence="2" id="KW-0677">Repeat</keyword>
<dbReference type="Pfam" id="PF20430">
    <property type="entry name" value="Eplus_motif"/>
    <property type="match status" value="1"/>
</dbReference>
<dbReference type="FunFam" id="1.25.40.10:FF:000184">
    <property type="entry name" value="Pentatricopeptide repeat-containing protein, chloroplastic"/>
    <property type="match status" value="1"/>
</dbReference>
<evidence type="ECO:0008006" key="6">
    <source>
        <dbReference type="Google" id="ProtNLM"/>
    </source>
</evidence>
<dbReference type="NCBIfam" id="TIGR00756">
    <property type="entry name" value="PPR"/>
    <property type="match status" value="3"/>
</dbReference>
<evidence type="ECO:0000313" key="5">
    <source>
        <dbReference type="Proteomes" id="UP000594263"/>
    </source>
</evidence>
<sequence length="370" mass="41196">MRVKDTPTWNAIIAGYTRAGDMDSGMQLFRLMRSRNVISWTSVISGYAQNGMYADALEIFMEMEKERDVKPNEVTIASVLPACAALGALEVGERIEAYARENGYFKNVYVVNAVLEMYARCGRICKAKMVFDQMGNRRNLCSWNSMIMGLAVHGKCSEALEFFDHMLSEGTKPDDITFVGVLLACTHGGMVAKGRELFDSMLDKFLITPKLEHYGCMVDLLGRAGKLTEAYDLICGMRMKPDSVIWGALLGACSFHNHVELAEKAADSLFELEPQNPGNYVILSNIYASAGRWDGVAGLRKLMKGSMITKAAGYSFIEMDAQVHKFIVEDKSHPRSGEIYGILDELSSRMKLRATAKNSVSKEEEFLNLF</sequence>
<dbReference type="PANTHER" id="PTHR47926:SF540">
    <property type="entry name" value="PENTATRICOPEPTIDE REPEAT-CONTAINING PROTEIN"/>
    <property type="match status" value="1"/>
</dbReference>
<comment type="similarity">
    <text evidence="1">Belongs to the PPR family. PCMP-H subfamily.</text>
</comment>
<dbReference type="InterPro" id="IPR002885">
    <property type="entry name" value="PPR_rpt"/>
</dbReference>
<dbReference type="OMA" id="YKLRMAG"/>
<evidence type="ECO:0000313" key="4">
    <source>
        <dbReference type="EnsemblPlants" id="Kaladp0864s0006.1.v1.1"/>
    </source>
</evidence>
<dbReference type="PROSITE" id="PS51375">
    <property type="entry name" value="PPR"/>
    <property type="match status" value="2"/>
</dbReference>
<dbReference type="Pfam" id="PF20431">
    <property type="entry name" value="E_motif"/>
    <property type="match status" value="1"/>
</dbReference>
<proteinExistence type="inferred from homology"/>
<dbReference type="FunFam" id="1.25.40.10:FF:000333">
    <property type="entry name" value="Pentatricopeptide repeat-containing protein"/>
    <property type="match status" value="1"/>
</dbReference>
<name>A0A7N0VJB0_KALFE</name>
<dbReference type="InterPro" id="IPR046960">
    <property type="entry name" value="PPR_At4g14850-like_plant"/>
</dbReference>
<feature type="repeat" description="PPR" evidence="3">
    <location>
        <begin position="5"/>
        <end position="39"/>
    </location>
</feature>
<dbReference type="InterPro" id="IPR011990">
    <property type="entry name" value="TPR-like_helical_dom_sf"/>
</dbReference>
<feature type="repeat" description="PPR" evidence="3">
    <location>
        <begin position="139"/>
        <end position="173"/>
    </location>
</feature>
<dbReference type="EnsemblPlants" id="Kaladp0864s0006.1.v1.1">
    <property type="protein sequence ID" value="Kaladp0864s0006.1.v1.1"/>
    <property type="gene ID" value="Kaladp0864s0006.v1.1"/>
</dbReference>
<dbReference type="PANTHER" id="PTHR47926">
    <property type="entry name" value="PENTATRICOPEPTIDE REPEAT-CONTAINING PROTEIN"/>
    <property type="match status" value="1"/>
</dbReference>
<dbReference type="AlphaFoldDB" id="A0A7N0VJB0"/>
<dbReference type="GO" id="GO:0009451">
    <property type="term" value="P:RNA modification"/>
    <property type="evidence" value="ECO:0007669"/>
    <property type="project" value="InterPro"/>
</dbReference>
<accession>A0A7N0VJB0</accession>
<evidence type="ECO:0000256" key="3">
    <source>
        <dbReference type="PROSITE-ProRule" id="PRU00708"/>
    </source>
</evidence>
<dbReference type="GO" id="GO:0003723">
    <property type="term" value="F:RNA binding"/>
    <property type="evidence" value="ECO:0007669"/>
    <property type="project" value="InterPro"/>
</dbReference>
<evidence type="ECO:0000256" key="1">
    <source>
        <dbReference type="ARBA" id="ARBA00006643"/>
    </source>
</evidence>
<dbReference type="Gramene" id="Kaladp0864s0006.1.v1.1">
    <property type="protein sequence ID" value="Kaladp0864s0006.1.v1.1"/>
    <property type="gene ID" value="Kaladp0864s0006.v1.1"/>
</dbReference>
<dbReference type="Pfam" id="PF13041">
    <property type="entry name" value="PPR_2"/>
    <property type="match status" value="2"/>
</dbReference>
<dbReference type="InterPro" id="IPR046849">
    <property type="entry name" value="E2_motif"/>
</dbReference>
<keyword evidence="5" id="KW-1185">Reference proteome</keyword>
<dbReference type="Proteomes" id="UP000594263">
    <property type="component" value="Unplaced"/>
</dbReference>